<keyword evidence="5" id="KW-0812">Transmembrane</keyword>
<keyword evidence="3" id="KW-0813">Transport</keyword>
<dbReference type="STRING" id="155864.Z0150"/>
<evidence type="ECO:0000256" key="8">
    <source>
        <dbReference type="ARBA" id="ARBA00023237"/>
    </source>
</evidence>
<evidence type="ECO:0000256" key="6">
    <source>
        <dbReference type="ARBA" id="ARBA00022729"/>
    </source>
</evidence>
<accession>A0A6M6VMF6</accession>
<gene>
    <name evidence="11" type="primary">htrE</name>
    <name evidence="11" type="ORF">ECs_0143</name>
</gene>
<dbReference type="FunFam" id="2.60.40.3110:FF:000001">
    <property type="entry name" value="Putative fimbrial outer membrane usher"/>
    <property type="match status" value="1"/>
</dbReference>
<organism evidence="11 12">
    <name type="scientific">Escherichia coli O157:H7</name>
    <dbReference type="NCBI Taxonomy" id="83334"/>
    <lineage>
        <taxon>Bacteria</taxon>
        <taxon>Pseudomonadati</taxon>
        <taxon>Pseudomonadota</taxon>
        <taxon>Gammaproteobacteria</taxon>
        <taxon>Enterobacterales</taxon>
        <taxon>Enterobacteriaceae</taxon>
        <taxon>Escherichia</taxon>
    </lineage>
</organism>
<dbReference type="EMBL" id="BA000007">
    <property type="protein sequence ID" value="BAB33566.1"/>
    <property type="molecule type" value="Genomic_DNA"/>
</dbReference>
<accession>A0A7U8MKF1</accession>
<keyword evidence="6" id="KW-0732">Signal</keyword>
<dbReference type="InterPro" id="IPR025885">
    <property type="entry name" value="PapC_N"/>
</dbReference>
<keyword evidence="7" id="KW-0472">Membrane</keyword>
<dbReference type="Proteomes" id="UP000000558">
    <property type="component" value="Chromosome"/>
</dbReference>
<dbReference type="PANTHER" id="PTHR30451">
    <property type="entry name" value="OUTER MEMBRANE USHER PROTEIN"/>
    <property type="match status" value="1"/>
</dbReference>
<comment type="subcellular location">
    <subcellularLocation>
        <location evidence="1">Cell outer membrane</location>
        <topology evidence="1">Multi-pass membrane protein</topology>
    </subcellularLocation>
</comment>
<dbReference type="Gene3D" id="3.10.20.410">
    <property type="match status" value="1"/>
</dbReference>
<reference evidence="11 12" key="1">
    <citation type="journal article" date="2000" name="Syst. Appl. Microbiol.">
        <title>Comparative analysis of the whole set of rRNA operons between an enterohemorrhagic Escherichia coli O157:H7 Sakai strain and an Escherichia coli K-12 strain MG1655.</title>
        <authorList>
            <person name="Ohnishi M."/>
            <person name="Murata T."/>
            <person name="Nakayama K."/>
            <person name="Kuhara S."/>
            <person name="Hattori M."/>
            <person name="Kurokawa K."/>
            <person name="Yasunaga T."/>
            <person name="Yokoyama K."/>
            <person name="Makino K."/>
            <person name="Shinagawa H."/>
            <person name="Hayashi T."/>
        </authorList>
    </citation>
    <scope>NUCLEOTIDE SEQUENCE [LARGE SCALE GENOMIC DNA]</scope>
    <source>
        <strain evidence="12">O157:H7 / Sakai / RIMD 0509952 / EHEC</strain>
    </source>
</reference>
<dbReference type="SUPFAM" id="SSF141729">
    <property type="entry name" value="FimD N-terminal domain-like"/>
    <property type="match status" value="1"/>
</dbReference>
<evidence type="ECO:0000256" key="2">
    <source>
        <dbReference type="ARBA" id="ARBA00008064"/>
    </source>
</evidence>
<dbReference type="Gene3D" id="2.60.40.3110">
    <property type="match status" value="1"/>
</dbReference>
<sequence length="866" mass="94590">MYQFTHQKSRIPKKTLLAACCALFYSSNGAAADTVEYDSSFLMGTGASTIDVKRYAQGNPTPPGLYNVRVFVNGQATSSLEIPFVDIGENSAAACLTHKNLAQLHIKQPEQPVTLLAREGEEEDCLDLAKSYEKADVCFDGSDQFLDLTIPQAYVLKSYGGYVDPSLWESGINAATLAYTLNAYHTSSDNDNSDSVYGAFNSGINLGAWHFRARGNYNWTTDNGSDFDFQDRYLQRDIPAIRSQIIMGDAYTTGETFDSVNVRGVRLYSDSRMLPSALASYAPTIRGVANSNAKVTVTQSGYKIYETTVPPGEFVIDDISPSGFGSELVVTIEEADGSKRTFTQPFSSVVQMQRPGVGRWDFSAGKVIDDSLRSEPNMGQASYYYGLNNLFTGYTGIQFTDNNYLAGLLGVGINTSIGAFAVDVTHSRAEIPDDKTYQGQSYRVTWNKLFQDTGTSFNLAAYRYSTQDYLGLHDALVLIDDAKHLSADEDKNTMQTYSRMKNQFTVSINQPLNIAYEDYGSLFISGSWTYYWAANNSRTEYNVGYSKSVSWGSFSVNLQRSWNEDGEKDDAMYVSVSVPIENILGGKRKSSGFRNLNTQLNTDFDGSHQLNVNSSGNTENNLVNYSVNAGYSLDKNAGDLASVGGYLNYESGLGGISASASATSDNSQQYSISTDGGFVLHSGGLTFTNNSFSSNDTLVLINALGAKGARINNSNNEIDRWGYAVTSSVSPYRENRVGLNIETLENDVELKSTSATTVPRSGSVVLTRFETDEGRSAVLNITAANGKSIPFAAEVYQGEVMIGSMGQGGQAFVRGINDSGELIVRWYENNQTIDCKLHYQFPAQPQTQGSTNTLLLNNLTCQVANH</sequence>
<evidence type="ECO:0000256" key="3">
    <source>
        <dbReference type="ARBA" id="ARBA00022448"/>
    </source>
</evidence>
<dbReference type="Pfam" id="PF13953">
    <property type="entry name" value="PapC_C"/>
    <property type="match status" value="1"/>
</dbReference>
<dbReference type="GO" id="GO:0009297">
    <property type="term" value="P:pilus assembly"/>
    <property type="evidence" value="ECO:0007669"/>
    <property type="project" value="InterPro"/>
</dbReference>
<evidence type="ECO:0000259" key="9">
    <source>
        <dbReference type="Pfam" id="PF13953"/>
    </source>
</evidence>
<keyword evidence="8" id="KW-0998">Cell outer membrane</keyword>
<dbReference type="InterPro" id="IPR037224">
    <property type="entry name" value="PapC_N_sf"/>
</dbReference>
<comment type="similarity">
    <text evidence="2">Belongs to the fimbrial export usher family.</text>
</comment>
<dbReference type="RefSeq" id="WP_000284241.1">
    <property type="nucleotide sequence ID" value="NZ_BLZJ01000008.1"/>
</dbReference>
<dbReference type="GO" id="GO:0009279">
    <property type="term" value="C:cell outer membrane"/>
    <property type="evidence" value="ECO:0007669"/>
    <property type="project" value="UniProtKB-SubCell"/>
</dbReference>
<dbReference type="eggNOG" id="COG3188">
    <property type="taxonomic scope" value="Bacteria"/>
</dbReference>
<feature type="domain" description="PapC-like C-terminal" evidence="9">
    <location>
        <begin position="779"/>
        <end position="842"/>
    </location>
</feature>
<accession>A0A0H3JFB9</accession>
<dbReference type="PANTHER" id="PTHR30451:SF3">
    <property type="entry name" value="OUTER MEMBRANE USHER PROTEIN HTRE-RELATED"/>
    <property type="match status" value="1"/>
</dbReference>
<dbReference type="NCBIfam" id="NF007337">
    <property type="entry name" value="PRK09828.1"/>
    <property type="match status" value="1"/>
</dbReference>
<evidence type="ECO:0000256" key="7">
    <source>
        <dbReference type="ARBA" id="ARBA00023136"/>
    </source>
</evidence>
<keyword evidence="12" id="KW-1185">Reference proteome</keyword>
<evidence type="ECO:0000256" key="1">
    <source>
        <dbReference type="ARBA" id="ARBA00004571"/>
    </source>
</evidence>
<protein>
    <submittedName>
        <fullName evidence="11">Outer membrane usher protein</fullName>
    </submittedName>
</protein>
<evidence type="ECO:0000313" key="12">
    <source>
        <dbReference type="Proteomes" id="UP000000558"/>
    </source>
</evidence>
<evidence type="ECO:0000256" key="4">
    <source>
        <dbReference type="ARBA" id="ARBA00022452"/>
    </source>
</evidence>
<dbReference type="InterPro" id="IPR000015">
    <property type="entry name" value="Fimb_usher"/>
</dbReference>
<dbReference type="Gene3D" id="2.60.40.2610">
    <property type="entry name" value="Outer membrane usher protein FimD, plug domain"/>
    <property type="match status" value="1"/>
</dbReference>
<feature type="domain" description="PapC N-terminal" evidence="10">
    <location>
        <begin position="36"/>
        <end position="183"/>
    </location>
</feature>
<dbReference type="KEGG" id="ecs:ECs_0143"/>
<evidence type="ECO:0000259" key="10">
    <source>
        <dbReference type="Pfam" id="PF13954"/>
    </source>
</evidence>
<dbReference type="AlphaFoldDB" id="A0A0H3JFB9"/>
<evidence type="ECO:0000256" key="5">
    <source>
        <dbReference type="ARBA" id="ARBA00022692"/>
    </source>
</evidence>
<dbReference type="InterPro" id="IPR043142">
    <property type="entry name" value="PapC-like_C_sf"/>
</dbReference>
<dbReference type="GO" id="GO:0015473">
    <property type="term" value="F:fimbrial usher porin activity"/>
    <property type="evidence" value="ECO:0007669"/>
    <property type="project" value="InterPro"/>
</dbReference>
<reference evidence="11 12" key="2">
    <citation type="journal article" date="2001" name="DNA Res.">
        <title>Complete genome sequence of enterohemorrhagic Escherichia coli O157:H7 and genomic comparison with a laboratory strain K-12.</title>
        <authorList>
            <person name="Hayashi T."/>
            <person name="Makino K."/>
            <person name="Ohnishi M."/>
            <person name="Kurokawa K."/>
            <person name="Ishii K."/>
            <person name="Yokoyama K."/>
            <person name="Han C.G."/>
            <person name="Ohtsubo E."/>
            <person name="Nakayama K."/>
            <person name="Murata T."/>
            <person name="Tanaka M."/>
            <person name="Tobe T."/>
            <person name="Iida T."/>
            <person name="Takami H."/>
            <person name="Honda T."/>
            <person name="Sasakawa C."/>
            <person name="Ogasawara N."/>
            <person name="Yasunaga T."/>
            <person name="Kuhara S."/>
            <person name="Shiba T."/>
            <person name="Hattori M."/>
            <person name="Shinagawa H."/>
        </authorList>
    </citation>
    <scope>NUCLEOTIDE SEQUENCE [LARGE SCALE GENOMIC DNA]</scope>
    <source>
        <strain evidence="12">O157:H7 / Sakai / RIMD 0509952 / EHEC</strain>
    </source>
</reference>
<dbReference type="Pfam" id="PF13954">
    <property type="entry name" value="PapC_N"/>
    <property type="match status" value="1"/>
</dbReference>
<keyword evidence="4" id="KW-1134">Transmembrane beta strand</keyword>
<proteinExistence type="inferred from homology"/>
<dbReference type="HOGENOM" id="CLU_009120_1_0_6"/>
<dbReference type="Pfam" id="PF00577">
    <property type="entry name" value="Usher"/>
    <property type="match status" value="1"/>
</dbReference>
<accession>A0A152UP22</accession>
<dbReference type="GeneID" id="913748"/>
<dbReference type="RefSeq" id="NP_308170.1">
    <property type="nucleotide sequence ID" value="NC_002695.1"/>
</dbReference>
<dbReference type="InterPro" id="IPR025949">
    <property type="entry name" value="PapC-like_C"/>
</dbReference>
<name>A0A0H3JFB9_ECO57</name>
<dbReference type="Gene3D" id="2.60.40.2070">
    <property type="match status" value="1"/>
</dbReference>
<evidence type="ECO:0000313" key="11">
    <source>
        <dbReference type="EMBL" id="BAB33566.1"/>
    </source>
</evidence>
<dbReference type="PATRIC" id="fig|386585.9.peg.242"/>
<dbReference type="InterPro" id="IPR042186">
    <property type="entry name" value="FimD_plug_dom"/>
</dbReference>